<organism evidence="2 3">
    <name type="scientific">Daphnia magna</name>
    <dbReference type="NCBI Taxonomy" id="35525"/>
    <lineage>
        <taxon>Eukaryota</taxon>
        <taxon>Metazoa</taxon>
        <taxon>Ecdysozoa</taxon>
        <taxon>Arthropoda</taxon>
        <taxon>Crustacea</taxon>
        <taxon>Branchiopoda</taxon>
        <taxon>Diplostraca</taxon>
        <taxon>Cladocera</taxon>
        <taxon>Anomopoda</taxon>
        <taxon>Daphniidae</taxon>
        <taxon>Daphnia</taxon>
    </lineage>
</organism>
<dbReference type="InterPro" id="IPR048367">
    <property type="entry name" value="TNP-like_RNaseH_C"/>
</dbReference>
<protein>
    <recommendedName>
        <fullName evidence="1">Transposable element P transposase-like RNase H C-terminal domain-containing protein</fullName>
    </recommendedName>
</protein>
<gene>
    <name evidence="2" type="ORF">OUZ56_024139</name>
</gene>
<dbReference type="Pfam" id="PF21789">
    <property type="entry name" value="TNP-like_RNaseH_C"/>
    <property type="match status" value="1"/>
</dbReference>
<evidence type="ECO:0000259" key="1">
    <source>
        <dbReference type="Pfam" id="PF21789"/>
    </source>
</evidence>
<sequence>MNGLRVTIASIIDIIEFVLRKYDPYKYVLTGKLNQDLIERFFGLIRAAGGGCEKPRTSSFLHLYRLLSCYYMTKSA</sequence>
<reference evidence="2 3" key="1">
    <citation type="journal article" date="2023" name="Nucleic Acids Res.">
        <title>The hologenome of Daphnia magna reveals possible DNA methylation and microbiome-mediated evolution of the host genome.</title>
        <authorList>
            <person name="Chaturvedi A."/>
            <person name="Li X."/>
            <person name="Dhandapani V."/>
            <person name="Marshall H."/>
            <person name="Kissane S."/>
            <person name="Cuenca-Cambronero M."/>
            <person name="Asole G."/>
            <person name="Calvet F."/>
            <person name="Ruiz-Romero M."/>
            <person name="Marangio P."/>
            <person name="Guigo R."/>
            <person name="Rago D."/>
            <person name="Mirbahai L."/>
            <person name="Eastwood N."/>
            <person name="Colbourne J.K."/>
            <person name="Zhou J."/>
            <person name="Mallon E."/>
            <person name="Orsini L."/>
        </authorList>
    </citation>
    <scope>NUCLEOTIDE SEQUENCE [LARGE SCALE GENOMIC DNA]</scope>
    <source>
        <strain evidence="2">LRV0_1</strain>
    </source>
</reference>
<evidence type="ECO:0000313" key="2">
    <source>
        <dbReference type="EMBL" id="KAK4030800.1"/>
    </source>
</evidence>
<proteinExistence type="predicted"/>
<comment type="caution">
    <text evidence="2">The sequence shown here is derived from an EMBL/GenBank/DDBJ whole genome shotgun (WGS) entry which is preliminary data.</text>
</comment>
<keyword evidence="3" id="KW-1185">Reference proteome</keyword>
<accession>A0ABR0B089</accession>
<dbReference type="Proteomes" id="UP001234178">
    <property type="component" value="Unassembled WGS sequence"/>
</dbReference>
<dbReference type="EMBL" id="JAOYFB010000039">
    <property type="protein sequence ID" value="KAK4030800.1"/>
    <property type="molecule type" value="Genomic_DNA"/>
</dbReference>
<name>A0ABR0B089_9CRUS</name>
<evidence type="ECO:0000313" key="3">
    <source>
        <dbReference type="Proteomes" id="UP001234178"/>
    </source>
</evidence>
<feature type="domain" description="Transposable element P transposase-like RNase H C-terminal" evidence="1">
    <location>
        <begin position="32"/>
        <end position="65"/>
    </location>
</feature>